<dbReference type="KEGG" id="pyg:AWM70_08815"/>
<feature type="modified residue" description="4-aspartylphosphate" evidence="4">
    <location>
        <position position="54"/>
    </location>
</feature>
<dbReference type="CDD" id="cd17536">
    <property type="entry name" value="REC_YesN-like"/>
    <property type="match status" value="1"/>
</dbReference>
<evidence type="ECO:0000313" key="8">
    <source>
        <dbReference type="Proteomes" id="UP000092573"/>
    </source>
</evidence>
<dbReference type="SUPFAM" id="SSF52172">
    <property type="entry name" value="CheY-like"/>
    <property type="match status" value="1"/>
</dbReference>
<dbReference type="OrthoDB" id="9788446at2"/>
<evidence type="ECO:0000256" key="1">
    <source>
        <dbReference type="ARBA" id="ARBA00023015"/>
    </source>
</evidence>
<dbReference type="GO" id="GO:0003700">
    <property type="term" value="F:DNA-binding transcription factor activity"/>
    <property type="evidence" value="ECO:0007669"/>
    <property type="project" value="InterPro"/>
</dbReference>
<dbReference type="Pfam" id="PF00072">
    <property type="entry name" value="Response_reg"/>
    <property type="match status" value="1"/>
</dbReference>
<dbReference type="STRING" id="1462996.AWM70_08815"/>
<dbReference type="Pfam" id="PF12833">
    <property type="entry name" value="HTH_18"/>
    <property type="match status" value="1"/>
</dbReference>
<dbReference type="GO" id="GO:0000160">
    <property type="term" value="P:phosphorelay signal transduction system"/>
    <property type="evidence" value="ECO:0007669"/>
    <property type="project" value="InterPro"/>
</dbReference>
<keyword evidence="3" id="KW-0804">Transcription</keyword>
<evidence type="ECO:0008006" key="9">
    <source>
        <dbReference type="Google" id="ProtNLM"/>
    </source>
</evidence>
<evidence type="ECO:0000259" key="5">
    <source>
        <dbReference type="PROSITE" id="PS01124"/>
    </source>
</evidence>
<dbReference type="GO" id="GO:0043565">
    <property type="term" value="F:sequence-specific DNA binding"/>
    <property type="evidence" value="ECO:0007669"/>
    <property type="project" value="InterPro"/>
</dbReference>
<accession>A0A1B1MZT0</accession>
<dbReference type="AlphaFoldDB" id="A0A1B1MZT0"/>
<dbReference type="PROSITE" id="PS50110">
    <property type="entry name" value="RESPONSE_REGULATORY"/>
    <property type="match status" value="1"/>
</dbReference>
<feature type="domain" description="HTH araC/xylS-type" evidence="5">
    <location>
        <begin position="238"/>
        <end position="336"/>
    </location>
</feature>
<dbReference type="Gene3D" id="1.10.10.60">
    <property type="entry name" value="Homeodomain-like"/>
    <property type="match status" value="2"/>
</dbReference>
<dbReference type="PROSITE" id="PS01124">
    <property type="entry name" value="HTH_ARAC_FAMILY_2"/>
    <property type="match status" value="1"/>
</dbReference>
<dbReference type="SMART" id="SM00448">
    <property type="entry name" value="REC"/>
    <property type="match status" value="1"/>
</dbReference>
<evidence type="ECO:0000259" key="6">
    <source>
        <dbReference type="PROSITE" id="PS50110"/>
    </source>
</evidence>
<dbReference type="EMBL" id="CP014167">
    <property type="protein sequence ID" value="ANS74675.1"/>
    <property type="molecule type" value="Genomic_DNA"/>
</dbReference>
<protein>
    <recommendedName>
        <fullName evidence="9">Two-component system response regulator</fullName>
    </recommendedName>
</protein>
<dbReference type="InterPro" id="IPR011006">
    <property type="entry name" value="CheY-like_superfamily"/>
</dbReference>
<dbReference type="InterPro" id="IPR001789">
    <property type="entry name" value="Sig_transdc_resp-reg_receiver"/>
</dbReference>
<dbReference type="InterPro" id="IPR018060">
    <property type="entry name" value="HTH_AraC"/>
</dbReference>
<keyword evidence="1" id="KW-0805">Transcription regulation</keyword>
<sequence>MLRLLVVDDEWLIRKGVVRMVQRLLPEWAIEETANGKEAIERIEHSAFDLILSDIKMPVIDGIAMLDKLTEQGSRIPVVFLTGYEEFPLVRAALRLRAYDYLLKPIHDEDLLTVFANFERDFRSIKVRSESAHVQLQRFEFQLTNALESFDSERVAAVIEEGQELLRKSMTITQYVDEVVRIVNYFFGRYRLYGFDKDIRISSNDLSNLSNIRHAIHLRFTYVRDFGPNELSDNKTIKLAKEYIADHLYDSLTLAEVADYVHFNPTYFSEYFKEKSGETFIQYVTRMKIEKAKELLVETTMKINDISDYLGYRNPRSFTKVFKMFLGLTPTEYRNQPS</sequence>
<name>A0A1B1MZT0_9BACL</name>
<reference evidence="7 8" key="1">
    <citation type="submission" date="2016-01" db="EMBL/GenBank/DDBJ databases">
        <title>Complete Genome Sequence of Paenibacillus yonginensis DCY84, a novel Plant Growth-Promoting Bacteria with Elicitation of Induced Systemic Resistance.</title>
        <authorList>
            <person name="Kim Y.J."/>
            <person name="Yang D.C."/>
            <person name="Sukweenadhi J."/>
        </authorList>
    </citation>
    <scope>NUCLEOTIDE SEQUENCE [LARGE SCALE GENOMIC DNA]</scope>
    <source>
        <strain evidence="7 8">DCY84</strain>
    </source>
</reference>
<dbReference type="SUPFAM" id="SSF46689">
    <property type="entry name" value="Homeodomain-like"/>
    <property type="match status" value="2"/>
</dbReference>
<organism evidence="7 8">
    <name type="scientific">Paenibacillus yonginensis</name>
    <dbReference type="NCBI Taxonomy" id="1462996"/>
    <lineage>
        <taxon>Bacteria</taxon>
        <taxon>Bacillati</taxon>
        <taxon>Bacillota</taxon>
        <taxon>Bacilli</taxon>
        <taxon>Bacillales</taxon>
        <taxon>Paenibacillaceae</taxon>
        <taxon>Paenibacillus</taxon>
    </lineage>
</organism>
<dbReference type="RefSeq" id="WP_068695574.1">
    <property type="nucleotide sequence ID" value="NZ_CP014167.1"/>
</dbReference>
<evidence type="ECO:0000313" key="7">
    <source>
        <dbReference type="EMBL" id="ANS74675.1"/>
    </source>
</evidence>
<evidence type="ECO:0000256" key="4">
    <source>
        <dbReference type="PROSITE-ProRule" id="PRU00169"/>
    </source>
</evidence>
<keyword evidence="4" id="KW-0597">Phosphoprotein</keyword>
<gene>
    <name evidence="7" type="ORF">AWM70_08815</name>
</gene>
<feature type="domain" description="Response regulatory" evidence="6">
    <location>
        <begin position="3"/>
        <end position="119"/>
    </location>
</feature>
<dbReference type="PANTHER" id="PTHR43280">
    <property type="entry name" value="ARAC-FAMILY TRANSCRIPTIONAL REGULATOR"/>
    <property type="match status" value="1"/>
</dbReference>
<dbReference type="InterPro" id="IPR009057">
    <property type="entry name" value="Homeodomain-like_sf"/>
</dbReference>
<dbReference type="PROSITE" id="PS00041">
    <property type="entry name" value="HTH_ARAC_FAMILY_1"/>
    <property type="match status" value="1"/>
</dbReference>
<keyword evidence="2" id="KW-0238">DNA-binding</keyword>
<dbReference type="Gene3D" id="3.40.50.2300">
    <property type="match status" value="1"/>
</dbReference>
<dbReference type="PANTHER" id="PTHR43280:SF28">
    <property type="entry name" value="HTH-TYPE TRANSCRIPTIONAL ACTIVATOR RHAS"/>
    <property type="match status" value="1"/>
</dbReference>
<evidence type="ECO:0000256" key="2">
    <source>
        <dbReference type="ARBA" id="ARBA00023125"/>
    </source>
</evidence>
<evidence type="ECO:0000256" key="3">
    <source>
        <dbReference type="ARBA" id="ARBA00023163"/>
    </source>
</evidence>
<dbReference type="Proteomes" id="UP000092573">
    <property type="component" value="Chromosome"/>
</dbReference>
<proteinExistence type="predicted"/>
<dbReference type="InterPro" id="IPR018062">
    <property type="entry name" value="HTH_AraC-typ_CS"/>
</dbReference>
<dbReference type="SMART" id="SM00342">
    <property type="entry name" value="HTH_ARAC"/>
    <property type="match status" value="1"/>
</dbReference>
<dbReference type="PRINTS" id="PR00032">
    <property type="entry name" value="HTHARAC"/>
</dbReference>
<keyword evidence="8" id="KW-1185">Reference proteome</keyword>
<dbReference type="InterPro" id="IPR020449">
    <property type="entry name" value="Tscrpt_reg_AraC-type_HTH"/>
</dbReference>